<organism evidence="13 14">
    <name type="scientific">Zophobas morio</name>
    <dbReference type="NCBI Taxonomy" id="2755281"/>
    <lineage>
        <taxon>Eukaryota</taxon>
        <taxon>Metazoa</taxon>
        <taxon>Ecdysozoa</taxon>
        <taxon>Arthropoda</taxon>
        <taxon>Hexapoda</taxon>
        <taxon>Insecta</taxon>
        <taxon>Pterygota</taxon>
        <taxon>Neoptera</taxon>
        <taxon>Endopterygota</taxon>
        <taxon>Coleoptera</taxon>
        <taxon>Polyphaga</taxon>
        <taxon>Cucujiformia</taxon>
        <taxon>Tenebrionidae</taxon>
        <taxon>Zophobas</taxon>
    </lineage>
</organism>
<feature type="coiled-coil region" evidence="12">
    <location>
        <begin position="8"/>
        <end position="35"/>
    </location>
</feature>
<dbReference type="GO" id="GO:0005834">
    <property type="term" value="C:heterotrimeric G-protein complex"/>
    <property type="evidence" value="ECO:0007669"/>
    <property type="project" value="TreeGrafter"/>
</dbReference>
<evidence type="ECO:0000256" key="3">
    <source>
        <dbReference type="ARBA" id="ARBA00022723"/>
    </source>
</evidence>
<dbReference type="Proteomes" id="UP001168821">
    <property type="component" value="Unassembled WGS sequence"/>
</dbReference>
<evidence type="ECO:0000313" key="14">
    <source>
        <dbReference type="Proteomes" id="UP001168821"/>
    </source>
</evidence>
<evidence type="ECO:0000256" key="8">
    <source>
        <dbReference type="ARBA" id="ARBA00023224"/>
    </source>
</evidence>
<evidence type="ECO:0000256" key="6">
    <source>
        <dbReference type="ARBA" id="ARBA00023134"/>
    </source>
</evidence>
<keyword evidence="12" id="KW-0175">Coiled coil</keyword>
<dbReference type="GO" id="GO:0031683">
    <property type="term" value="F:G-protein beta/gamma-subunit complex binding"/>
    <property type="evidence" value="ECO:0007669"/>
    <property type="project" value="InterPro"/>
</dbReference>
<feature type="binding site" evidence="11">
    <location>
        <position position="184"/>
    </location>
    <ligand>
        <name>Mg(2+)</name>
        <dbReference type="ChEBI" id="CHEBI:18420"/>
    </ligand>
</feature>
<dbReference type="SUPFAM" id="SSF47895">
    <property type="entry name" value="Transducin (alpha subunit), insertion domain"/>
    <property type="match status" value="1"/>
</dbReference>
<evidence type="ECO:0000313" key="13">
    <source>
        <dbReference type="EMBL" id="KAJ3616022.1"/>
    </source>
</evidence>
<dbReference type="GO" id="GO:0003924">
    <property type="term" value="F:GTPase activity"/>
    <property type="evidence" value="ECO:0007669"/>
    <property type="project" value="InterPro"/>
</dbReference>
<keyword evidence="8" id="KW-0807">Transducer</keyword>
<dbReference type="GO" id="GO:0046872">
    <property type="term" value="F:metal ion binding"/>
    <property type="evidence" value="ECO:0007669"/>
    <property type="project" value="UniProtKB-KW"/>
</dbReference>
<comment type="subunit">
    <text evidence="1">G proteins are composed of 3 units; alpha, beta and gamma. The alpha chain contains the guanine nucleotide binding site.</text>
</comment>
<dbReference type="SMART" id="SM00275">
    <property type="entry name" value="G_alpha"/>
    <property type="match status" value="1"/>
</dbReference>
<dbReference type="PANTHER" id="PTHR10218:SF362">
    <property type="entry name" value="G PROTEIN ALPHA O SUBUNIT"/>
    <property type="match status" value="1"/>
</dbReference>
<feature type="binding site" evidence="10">
    <location>
        <begin position="42"/>
        <end position="47"/>
    </location>
    <ligand>
        <name>GTP</name>
        <dbReference type="ChEBI" id="CHEBI:37565"/>
    </ligand>
</feature>
<dbReference type="Gene3D" id="1.10.400.10">
    <property type="entry name" value="GI Alpha 1, domain 2-like"/>
    <property type="match status" value="1"/>
</dbReference>
<dbReference type="InterPro" id="IPR011025">
    <property type="entry name" value="GproteinA_insert"/>
</dbReference>
<evidence type="ECO:0000256" key="1">
    <source>
        <dbReference type="ARBA" id="ARBA00011356"/>
    </source>
</evidence>
<feature type="binding site" evidence="10">
    <location>
        <begin position="153"/>
        <end position="154"/>
    </location>
    <ligand>
        <name>GTP</name>
        <dbReference type="ChEBI" id="CHEBI:37565"/>
    </ligand>
</feature>
<sequence length="355" mass="41018">MGCINSKSLEEKKVNKQIEEKLAAEEKEKRREVKLLLLGAGESGKSTVAKQLRIINKKPFTEQEVLGYRNIIYLNVLHCMSTIIKVMPTLDPPLSFSNSKSGDAAEKILHTVQQDEINSDHFPEELAQAITELWEDSGVRACCERRSEYQLQDSAEYFFENVQRYKEPDFLPTQEDIIKCRAKTSGIIETCFEHEGLVYKMFDLGGQRCERKKWLNCFEDVTAIIFCASLNDYDLTLLEDQSVNRMEDSLQLFESISNNRWFVKTSIILFLNKKDLFEDKIKKKPLSVCFPEFEDSKSCEEAKEFIKKKFVELAPKGKTIYTHFTCATDISNIEFVFLSVSDIILRNIFEQCHTA</sequence>
<dbReference type="GO" id="GO:0032502">
    <property type="term" value="P:developmental process"/>
    <property type="evidence" value="ECO:0007669"/>
    <property type="project" value="UniProtKB-ARBA"/>
</dbReference>
<keyword evidence="4 10" id="KW-0547">Nucleotide-binding</keyword>
<dbReference type="GO" id="GO:0005525">
    <property type="term" value="F:GTP binding"/>
    <property type="evidence" value="ECO:0007669"/>
    <property type="project" value="UniProtKB-KW"/>
</dbReference>
<keyword evidence="5 11" id="KW-0460">Magnesium</keyword>
<dbReference type="Gene3D" id="3.40.50.300">
    <property type="entry name" value="P-loop containing nucleotide triphosphate hydrolases"/>
    <property type="match status" value="1"/>
</dbReference>
<keyword evidence="6 10" id="KW-0342">GTP-binding</keyword>
<comment type="caution">
    <text evidence="13">The sequence shown here is derived from an EMBL/GenBank/DDBJ whole genome shotgun (WGS) entry which is preliminary data.</text>
</comment>
<dbReference type="CDD" id="cd00066">
    <property type="entry name" value="G-alpha"/>
    <property type="match status" value="1"/>
</dbReference>
<keyword evidence="3 11" id="KW-0479">Metal-binding</keyword>
<dbReference type="GO" id="GO:0001664">
    <property type="term" value="F:G protein-coupled receptor binding"/>
    <property type="evidence" value="ECO:0007669"/>
    <property type="project" value="TreeGrafter"/>
</dbReference>
<accession>A0AA38HIN9</accession>
<dbReference type="AlphaFoldDB" id="A0AA38HIN9"/>
<feature type="binding site" evidence="10">
    <location>
        <begin position="203"/>
        <end position="207"/>
    </location>
    <ligand>
        <name>GTP</name>
        <dbReference type="ChEBI" id="CHEBI:37565"/>
    </ligand>
</feature>
<evidence type="ECO:0000256" key="4">
    <source>
        <dbReference type="ARBA" id="ARBA00022741"/>
    </source>
</evidence>
<keyword evidence="7" id="KW-0564">Palmitate</keyword>
<reference evidence="13" key="1">
    <citation type="journal article" date="2023" name="G3 (Bethesda)">
        <title>Whole genome assemblies of Zophobas morio and Tenebrio molitor.</title>
        <authorList>
            <person name="Kaur S."/>
            <person name="Stinson S.A."/>
            <person name="diCenzo G.C."/>
        </authorList>
    </citation>
    <scope>NUCLEOTIDE SEQUENCE</scope>
    <source>
        <strain evidence="13">QUZm001</strain>
    </source>
</reference>
<keyword evidence="14" id="KW-1185">Reference proteome</keyword>
<name>A0AA38HIN9_9CUCU</name>
<keyword evidence="2" id="KW-0519">Myristate</keyword>
<feature type="binding site" evidence="10">
    <location>
        <position position="327"/>
    </location>
    <ligand>
        <name>GTP</name>
        <dbReference type="ChEBI" id="CHEBI:37565"/>
    </ligand>
</feature>
<dbReference type="GO" id="GO:0005737">
    <property type="term" value="C:cytoplasm"/>
    <property type="evidence" value="ECO:0007669"/>
    <property type="project" value="TreeGrafter"/>
</dbReference>
<dbReference type="Pfam" id="PF00503">
    <property type="entry name" value="G-alpha"/>
    <property type="match status" value="1"/>
</dbReference>
<keyword evidence="9" id="KW-0449">Lipoprotein</keyword>
<evidence type="ECO:0000256" key="5">
    <source>
        <dbReference type="ARBA" id="ARBA00022842"/>
    </source>
</evidence>
<dbReference type="PRINTS" id="PR00318">
    <property type="entry name" value="GPROTEINA"/>
</dbReference>
<dbReference type="SUPFAM" id="SSF52540">
    <property type="entry name" value="P-loop containing nucleoside triphosphate hydrolases"/>
    <property type="match status" value="1"/>
</dbReference>
<dbReference type="EMBL" id="JALNTZ010003759">
    <property type="protein sequence ID" value="KAJ3616022.1"/>
    <property type="molecule type" value="Genomic_DNA"/>
</dbReference>
<evidence type="ECO:0000256" key="11">
    <source>
        <dbReference type="PIRSR" id="PIRSR601019-2"/>
    </source>
</evidence>
<feature type="binding site" evidence="10">
    <location>
        <begin position="272"/>
        <end position="275"/>
    </location>
    <ligand>
        <name>GTP</name>
        <dbReference type="ChEBI" id="CHEBI:37565"/>
    </ligand>
</feature>
<evidence type="ECO:0000256" key="12">
    <source>
        <dbReference type="SAM" id="Coils"/>
    </source>
</evidence>
<dbReference type="PROSITE" id="PS51882">
    <property type="entry name" value="G_ALPHA"/>
    <property type="match status" value="1"/>
</dbReference>
<evidence type="ECO:0000256" key="2">
    <source>
        <dbReference type="ARBA" id="ARBA00022707"/>
    </source>
</evidence>
<proteinExistence type="predicted"/>
<evidence type="ECO:0000256" key="9">
    <source>
        <dbReference type="ARBA" id="ARBA00023288"/>
    </source>
</evidence>
<dbReference type="InterPro" id="IPR027417">
    <property type="entry name" value="P-loop_NTPase"/>
</dbReference>
<gene>
    <name evidence="13" type="ORF">Zmor_012114</name>
</gene>
<protein>
    <submittedName>
        <fullName evidence="13">Uncharacterized protein</fullName>
    </submittedName>
</protein>
<dbReference type="FunFam" id="1.10.400.10:FF:000007">
    <property type="entry name" value="Guanine nucleotide-binding protein subunit alpha"/>
    <property type="match status" value="1"/>
</dbReference>
<evidence type="ECO:0000256" key="10">
    <source>
        <dbReference type="PIRSR" id="PIRSR601019-1"/>
    </source>
</evidence>
<evidence type="ECO:0000256" key="7">
    <source>
        <dbReference type="ARBA" id="ARBA00023139"/>
    </source>
</evidence>
<dbReference type="InterPro" id="IPR001019">
    <property type="entry name" value="Gprotein_alpha_su"/>
</dbReference>
<dbReference type="FunFam" id="3.40.50.300:FF:002307">
    <property type="entry name" value="Guanine nucleotide-binding protein G(k) subunit alpha"/>
    <property type="match status" value="1"/>
</dbReference>
<dbReference type="PANTHER" id="PTHR10218">
    <property type="entry name" value="GTP-BINDING PROTEIN ALPHA SUBUNIT"/>
    <property type="match status" value="1"/>
</dbReference>
<dbReference type="GO" id="GO:0007188">
    <property type="term" value="P:adenylate cyclase-modulating G protein-coupled receptor signaling pathway"/>
    <property type="evidence" value="ECO:0007669"/>
    <property type="project" value="TreeGrafter"/>
</dbReference>
<feature type="binding site" evidence="11">
    <location>
        <position position="46"/>
    </location>
    <ligand>
        <name>Mg(2+)</name>
        <dbReference type="ChEBI" id="CHEBI:18420"/>
    </ligand>
</feature>